<dbReference type="EMBL" id="FWEW01000801">
    <property type="protein sequence ID" value="SLM35707.1"/>
    <property type="molecule type" value="Genomic_DNA"/>
</dbReference>
<evidence type="ECO:0000256" key="5">
    <source>
        <dbReference type="ARBA" id="ARBA00054277"/>
    </source>
</evidence>
<sequence length="429" mass="47879">MDLGWLLGHAKTTFHHHAAPLHLRTKAGSSTDLLKICEAATPPCRLNPLLFNGHLQSLWTTVTPQDIPIYYKRHVFSASDPAYAGTFAVDFVVPPYGDTDASLPPRTTHFTDKEFDGIGSLDTKPMLITLHGLSGGSYEIYLRHVLVLLGKANWEACVVNSRGCANSVITSPILFNARATWDVRQVVKWLKKTFPNRPLFAIGYSLGANILTNYLGEEGGDCVLKAAVVVSNPWNLETGNQFLQRSWIGREVYSSTLGTHVKKLFDDHFEELSKIPQIDVEKVRKIKYLHEFDRYVQGPTWGYPTENAYYRDASSSDSLLAVKIPLFAINAEDDPIAAKEAIPFGEFKQNPYTVLCTTSVGGHLGWFETAGGRWFAKPATQFLMKMAEGIDRPAEDRGDGRISPKNAEVAANRPDYNPMRRKLQMHIEP</sequence>
<comment type="function">
    <text evidence="5">Displays enzymatic activity both for medium-chain fatty acid (MCFA) ethyl ester synthesis and hydrolysis (esterase activity). MCFA are toxic for yeast and this enzyme could thus be involved in their detoxification by esterification.</text>
</comment>
<dbReference type="GO" id="GO:0047372">
    <property type="term" value="F:monoacylglycerol lipase activity"/>
    <property type="evidence" value="ECO:0007669"/>
    <property type="project" value="TreeGrafter"/>
</dbReference>
<evidence type="ECO:0000256" key="8">
    <source>
        <dbReference type="PIRSR" id="PIRSR005211-1"/>
    </source>
</evidence>
<dbReference type="GO" id="GO:0051792">
    <property type="term" value="P:medium-chain fatty acid biosynthetic process"/>
    <property type="evidence" value="ECO:0007669"/>
    <property type="project" value="TreeGrafter"/>
</dbReference>
<evidence type="ECO:0000256" key="4">
    <source>
        <dbReference type="ARBA" id="ARBA00050620"/>
    </source>
</evidence>
<dbReference type="PIRSF" id="PIRSF005211">
    <property type="entry name" value="Ab_hydro_YheT"/>
    <property type="match status" value="1"/>
</dbReference>
<evidence type="ECO:0000256" key="2">
    <source>
        <dbReference type="ARBA" id="ARBA00022679"/>
    </source>
</evidence>
<dbReference type="Proteomes" id="UP000192927">
    <property type="component" value="Unassembled WGS sequence"/>
</dbReference>
<keyword evidence="2" id="KW-0808">Transferase</keyword>
<keyword evidence="11" id="KW-1185">Reference proteome</keyword>
<dbReference type="PANTHER" id="PTHR10794:SF63">
    <property type="entry name" value="ALPHA_BETA HYDROLASE 1, ISOFORM A"/>
    <property type="match status" value="1"/>
</dbReference>
<evidence type="ECO:0000313" key="10">
    <source>
        <dbReference type="EMBL" id="SLM35707.1"/>
    </source>
</evidence>
<feature type="active site" description="Charge relay system" evidence="8">
    <location>
        <position position="205"/>
    </location>
</feature>
<accession>A0A1W5CXW7</accession>
<dbReference type="Gene3D" id="3.40.50.1820">
    <property type="entry name" value="alpha/beta hydrolase"/>
    <property type="match status" value="1"/>
</dbReference>
<evidence type="ECO:0000256" key="1">
    <source>
        <dbReference type="ARBA" id="ARBA00010884"/>
    </source>
</evidence>
<organism evidence="10 11">
    <name type="scientific">Lasallia pustulata</name>
    <dbReference type="NCBI Taxonomy" id="136370"/>
    <lineage>
        <taxon>Eukaryota</taxon>
        <taxon>Fungi</taxon>
        <taxon>Dikarya</taxon>
        <taxon>Ascomycota</taxon>
        <taxon>Pezizomycotina</taxon>
        <taxon>Lecanoromycetes</taxon>
        <taxon>OSLEUM clade</taxon>
        <taxon>Umbilicariomycetidae</taxon>
        <taxon>Umbilicariales</taxon>
        <taxon>Umbilicariaceae</taxon>
        <taxon>Lasallia</taxon>
    </lineage>
</organism>
<dbReference type="InterPro" id="IPR012020">
    <property type="entry name" value="ABHD4"/>
</dbReference>
<dbReference type="InterPro" id="IPR050960">
    <property type="entry name" value="AB_hydrolase_4_sf"/>
</dbReference>
<dbReference type="FunFam" id="3.40.50.1820:FF:000137">
    <property type="entry name" value="EEB1p Acyl-coenzymeA:ethanol O-acyltransferase"/>
    <property type="match status" value="1"/>
</dbReference>
<feature type="active site" description="Charge relay system" evidence="8">
    <location>
        <position position="334"/>
    </location>
</feature>
<reference evidence="11" key="1">
    <citation type="submission" date="2017-03" db="EMBL/GenBank/DDBJ databases">
        <authorList>
            <person name="Sharma R."/>
            <person name="Thines M."/>
        </authorList>
    </citation>
    <scope>NUCLEOTIDE SEQUENCE [LARGE SCALE GENOMIC DNA]</scope>
</reference>
<name>A0A1W5CXW7_9LECA</name>
<dbReference type="InterPro" id="IPR029058">
    <property type="entry name" value="AB_hydrolase_fold"/>
</dbReference>
<evidence type="ECO:0000313" key="11">
    <source>
        <dbReference type="Proteomes" id="UP000192927"/>
    </source>
</evidence>
<dbReference type="GO" id="GO:0008126">
    <property type="term" value="F:acetylesterase activity"/>
    <property type="evidence" value="ECO:0007669"/>
    <property type="project" value="TreeGrafter"/>
</dbReference>
<evidence type="ECO:0000256" key="7">
    <source>
        <dbReference type="ARBA" id="ARBA00080774"/>
    </source>
</evidence>
<feature type="active site" description="Charge relay system" evidence="8">
    <location>
        <position position="363"/>
    </location>
</feature>
<dbReference type="InterPro" id="IPR000073">
    <property type="entry name" value="AB_hydrolase_1"/>
</dbReference>
<dbReference type="Pfam" id="PF00561">
    <property type="entry name" value="Abhydrolase_1"/>
    <property type="match status" value="1"/>
</dbReference>
<dbReference type="GO" id="GO:0004026">
    <property type="term" value="F:alcohol O-acetyltransferase activity"/>
    <property type="evidence" value="ECO:0007669"/>
    <property type="project" value="UniProtKB-EC"/>
</dbReference>
<dbReference type="AlphaFoldDB" id="A0A1W5CXW7"/>
<dbReference type="GO" id="GO:0051793">
    <property type="term" value="P:medium-chain fatty acid catabolic process"/>
    <property type="evidence" value="ECO:0007669"/>
    <property type="project" value="UniProtKB-ARBA"/>
</dbReference>
<feature type="domain" description="AB hydrolase-1" evidence="9">
    <location>
        <begin position="125"/>
        <end position="339"/>
    </location>
</feature>
<evidence type="ECO:0000256" key="3">
    <source>
        <dbReference type="ARBA" id="ARBA00022801"/>
    </source>
</evidence>
<keyword evidence="3" id="KW-0378">Hydrolase</keyword>
<comment type="catalytic activity">
    <reaction evidence="4">
        <text>an aliphatic alcohol + acetyl-CoA = an acetyl ester + CoA</text>
        <dbReference type="Rhea" id="RHEA:17229"/>
        <dbReference type="ChEBI" id="CHEBI:2571"/>
        <dbReference type="ChEBI" id="CHEBI:47622"/>
        <dbReference type="ChEBI" id="CHEBI:57287"/>
        <dbReference type="ChEBI" id="CHEBI:57288"/>
        <dbReference type="EC" id="2.3.1.84"/>
    </reaction>
</comment>
<comment type="similarity">
    <text evidence="1">Belongs to the AB hydrolase superfamily. AB hydrolase 4 family.</text>
</comment>
<evidence type="ECO:0000259" key="9">
    <source>
        <dbReference type="Pfam" id="PF00561"/>
    </source>
</evidence>
<protein>
    <recommendedName>
        <fullName evidence="6">alcohol O-acetyltransferase</fullName>
        <ecNumber evidence="6">2.3.1.84</ecNumber>
    </recommendedName>
    <alternativeName>
        <fullName evidence="7">Alcohol O-acetyltransferase</fullName>
    </alternativeName>
</protein>
<dbReference type="PANTHER" id="PTHR10794">
    <property type="entry name" value="ABHYDROLASE DOMAIN-CONTAINING PROTEIN"/>
    <property type="match status" value="1"/>
</dbReference>
<evidence type="ECO:0000256" key="6">
    <source>
        <dbReference type="ARBA" id="ARBA00066969"/>
    </source>
</evidence>
<proteinExistence type="inferred from homology"/>
<dbReference type="EC" id="2.3.1.84" evidence="6"/>
<dbReference type="SUPFAM" id="SSF53474">
    <property type="entry name" value="alpha/beta-Hydrolases"/>
    <property type="match status" value="1"/>
</dbReference>